<gene>
    <name evidence="1" type="ORF">OLEA9_A031897</name>
</gene>
<evidence type="ECO:0000313" key="2">
    <source>
        <dbReference type="Proteomes" id="UP000594638"/>
    </source>
</evidence>
<dbReference type="EMBL" id="CACTIH010001868">
    <property type="protein sequence ID" value="CAA2966801.1"/>
    <property type="molecule type" value="Genomic_DNA"/>
</dbReference>
<dbReference type="Proteomes" id="UP000594638">
    <property type="component" value="Unassembled WGS sequence"/>
</dbReference>
<name>A0A8S0QHJ6_OLEEU</name>
<dbReference type="AlphaFoldDB" id="A0A8S0QHJ6"/>
<dbReference type="OrthoDB" id="922210at2759"/>
<protein>
    <submittedName>
        <fullName evidence="1">Uncharacterized protein</fullName>
    </submittedName>
</protein>
<keyword evidence="2" id="KW-1185">Reference proteome</keyword>
<accession>A0A8S0QHJ6</accession>
<proteinExistence type="predicted"/>
<sequence>MYIPRKQDFTLFDQTKNIHAFVGLRFANNGKSIEFGPHKVFHSGTIGNEFNVLEPASSMNQDMILNQYHSPMIDSISQQPSQMTTVTSHIQLNTTTDQNPSALFDCISQEPPLLENSPYDVRQEDTEPISRPKNENPAVQYLSQLPSLANKDDVQCTSTPQNSILQQQPPMQFSENFKNESADQCPSALLFDPEMDWNEVWTPQSSQTPQQMNDFVNKGKMDNTLLQVYLDLDFGQLFENDE</sequence>
<comment type="caution">
    <text evidence="1">The sequence shown here is derived from an EMBL/GenBank/DDBJ whole genome shotgun (WGS) entry which is preliminary data.</text>
</comment>
<reference evidence="1 2" key="1">
    <citation type="submission" date="2019-12" db="EMBL/GenBank/DDBJ databases">
        <authorList>
            <person name="Alioto T."/>
            <person name="Alioto T."/>
            <person name="Gomez Garrido J."/>
        </authorList>
    </citation>
    <scope>NUCLEOTIDE SEQUENCE [LARGE SCALE GENOMIC DNA]</scope>
</reference>
<dbReference type="Gramene" id="OE9A031897T1">
    <property type="protein sequence ID" value="OE9A031897C1"/>
    <property type="gene ID" value="OE9A031897"/>
</dbReference>
<organism evidence="1 2">
    <name type="scientific">Olea europaea subsp. europaea</name>
    <dbReference type="NCBI Taxonomy" id="158383"/>
    <lineage>
        <taxon>Eukaryota</taxon>
        <taxon>Viridiplantae</taxon>
        <taxon>Streptophyta</taxon>
        <taxon>Embryophyta</taxon>
        <taxon>Tracheophyta</taxon>
        <taxon>Spermatophyta</taxon>
        <taxon>Magnoliopsida</taxon>
        <taxon>eudicotyledons</taxon>
        <taxon>Gunneridae</taxon>
        <taxon>Pentapetalae</taxon>
        <taxon>asterids</taxon>
        <taxon>lamiids</taxon>
        <taxon>Lamiales</taxon>
        <taxon>Oleaceae</taxon>
        <taxon>Oleeae</taxon>
        <taxon>Olea</taxon>
    </lineage>
</organism>
<evidence type="ECO:0000313" key="1">
    <source>
        <dbReference type="EMBL" id="CAA2966801.1"/>
    </source>
</evidence>